<dbReference type="EMBL" id="JACHLI010000040">
    <property type="protein sequence ID" value="MBB4867418.1"/>
    <property type="molecule type" value="Genomic_DNA"/>
</dbReference>
<evidence type="ECO:0000313" key="1">
    <source>
        <dbReference type="EMBL" id="MBB4867418.1"/>
    </source>
</evidence>
<gene>
    <name evidence="1" type="ORF">HNP46_006331</name>
</gene>
<evidence type="ECO:0000313" key="2">
    <source>
        <dbReference type="Proteomes" id="UP000566995"/>
    </source>
</evidence>
<dbReference type="AlphaFoldDB" id="A0A7W7KRZ8"/>
<sequence>MTDLTTWADRLRTERLGFDEDTSRQHFLDNPPQAGDTLILHMTQHNTNRYRLARVDAVKMTAKNKPSRIYLAQGDAFGGASYYISGKSTFAPGCQTRLLPLVPAVAERLAYDRDTNLTAEEIAELIG</sequence>
<dbReference type="RefSeq" id="WP_184596901.1">
    <property type="nucleotide sequence ID" value="NZ_JACHLI010000040.1"/>
</dbReference>
<accession>A0A7W7KRZ8</accession>
<dbReference type="Proteomes" id="UP000566995">
    <property type="component" value="Unassembled WGS sequence"/>
</dbReference>
<protein>
    <submittedName>
        <fullName evidence="1">Uncharacterized protein</fullName>
    </submittedName>
</protein>
<proteinExistence type="predicted"/>
<name>A0A7W7KRZ8_PSENT</name>
<comment type="caution">
    <text evidence="1">The sequence shown here is derived from an EMBL/GenBank/DDBJ whole genome shotgun (WGS) entry which is preliminary data.</text>
</comment>
<reference evidence="1 2" key="1">
    <citation type="submission" date="2020-08" db="EMBL/GenBank/DDBJ databases">
        <title>Functional genomics of gut bacteria from endangered species of beetles.</title>
        <authorList>
            <person name="Carlos-Shanley C."/>
        </authorList>
    </citation>
    <scope>NUCLEOTIDE SEQUENCE [LARGE SCALE GENOMIC DNA]</scope>
    <source>
        <strain evidence="1 2">S00179</strain>
    </source>
</reference>
<organism evidence="1 2">
    <name type="scientific">Pseudomonas nitroreducens</name>
    <dbReference type="NCBI Taxonomy" id="46680"/>
    <lineage>
        <taxon>Bacteria</taxon>
        <taxon>Pseudomonadati</taxon>
        <taxon>Pseudomonadota</taxon>
        <taxon>Gammaproteobacteria</taxon>
        <taxon>Pseudomonadales</taxon>
        <taxon>Pseudomonadaceae</taxon>
        <taxon>Pseudomonas</taxon>
    </lineage>
</organism>